<keyword evidence="4" id="KW-0598">Phosphotransferase system</keyword>
<reference evidence="6 7" key="1">
    <citation type="journal article" date="2013" name="Antonie Van Leeuwenhoek">
        <title>Dongia rigui sp. nov., isolated from freshwater of a large wetland in Korea.</title>
        <authorList>
            <person name="Baik K.S."/>
            <person name="Hwang Y.M."/>
            <person name="Choi J.S."/>
            <person name="Kwon J."/>
            <person name="Seong C.N."/>
        </authorList>
    </citation>
    <scope>NUCLEOTIDE SEQUENCE [LARGE SCALE GENOMIC DNA]</scope>
    <source>
        <strain evidence="6 7">04SU4-P</strain>
    </source>
</reference>
<dbReference type="SUPFAM" id="SSF55594">
    <property type="entry name" value="HPr-like"/>
    <property type="match status" value="1"/>
</dbReference>
<evidence type="ECO:0000256" key="4">
    <source>
        <dbReference type="ARBA" id="ARBA00022683"/>
    </source>
</evidence>
<dbReference type="InterPro" id="IPR001020">
    <property type="entry name" value="PTS_HPr_His_P_site"/>
</dbReference>
<accession>A0ABU5DV81</accession>
<proteinExistence type="inferred from homology"/>
<name>A0ABU5DV81_9PROT</name>
<dbReference type="NCBIfam" id="TIGR01003">
    <property type="entry name" value="PTS_HPr_family"/>
    <property type="match status" value="1"/>
</dbReference>
<dbReference type="InterPro" id="IPR050399">
    <property type="entry name" value="HPr"/>
</dbReference>
<evidence type="ECO:0000256" key="2">
    <source>
        <dbReference type="ARBA" id="ARBA00010736"/>
    </source>
</evidence>
<dbReference type="InterPro" id="IPR035895">
    <property type="entry name" value="HPr-like_sf"/>
</dbReference>
<dbReference type="CDD" id="cd00367">
    <property type="entry name" value="PTS-HPr_like"/>
    <property type="match status" value="1"/>
</dbReference>
<evidence type="ECO:0000256" key="1">
    <source>
        <dbReference type="ARBA" id="ARBA00004496"/>
    </source>
</evidence>
<evidence type="ECO:0000256" key="3">
    <source>
        <dbReference type="ARBA" id="ARBA00022490"/>
    </source>
</evidence>
<keyword evidence="3" id="KW-0963">Cytoplasm</keyword>
<evidence type="ECO:0000259" key="5">
    <source>
        <dbReference type="PROSITE" id="PS51350"/>
    </source>
</evidence>
<dbReference type="PANTHER" id="PTHR33705:SF2">
    <property type="entry name" value="PHOSPHOCARRIER PROTEIN NPR"/>
    <property type="match status" value="1"/>
</dbReference>
<dbReference type="PRINTS" id="PR00107">
    <property type="entry name" value="PHOSPHOCPHPR"/>
</dbReference>
<comment type="similarity">
    <text evidence="2">Belongs to the HPr family.</text>
</comment>
<sequence>MTDMITARAQISNQKGLHARAAAKFVKTAGSFTADIRVAKGEMDVSGGSIMGLMMLAASIGTELEIRAQGSDARAAVDALVDLIKRKFDEE</sequence>
<dbReference type="InterPro" id="IPR000032">
    <property type="entry name" value="HPr-like"/>
</dbReference>
<dbReference type="PANTHER" id="PTHR33705">
    <property type="entry name" value="PHOSPHOCARRIER PROTEIN HPR"/>
    <property type="match status" value="1"/>
</dbReference>
<organism evidence="6 7">
    <name type="scientific">Dongia rigui</name>
    <dbReference type="NCBI Taxonomy" id="940149"/>
    <lineage>
        <taxon>Bacteria</taxon>
        <taxon>Pseudomonadati</taxon>
        <taxon>Pseudomonadota</taxon>
        <taxon>Alphaproteobacteria</taxon>
        <taxon>Rhodospirillales</taxon>
        <taxon>Dongiaceae</taxon>
        <taxon>Dongia</taxon>
    </lineage>
</organism>
<dbReference type="Pfam" id="PF00381">
    <property type="entry name" value="PTS-HPr"/>
    <property type="match status" value="1"/>
</dbReference>
<gene>
    <name evidence="6" type="ORF">SMD31_02885</name>
</gene>
<keyword evidence="7" id="KW-1185">Reference proteome</keyword>
<dbReference type="Gene3D" id="3.30.1340.10">
    <property type="entry name" value="HPr-like"/>
    <property type="match status" value="1"/>
</dbReference>
<dbReference type="Proteomes" id="UP001271769">
    <property type="component" value="Unassembled WGS sequence"/>
</dbReference>
<feature type="domain" description="HPr" evidence="5">
    <location>
        <begin position="4"/>
        <end position="91"/>
    </location>
</feature>
<protein>
    <submittedName>
        <fullName evidence="6">HPr family phosphocarrier protein</fullName>
    </submittedName>
</protein>
<dbReference type="RefSeq" id="WP_320499202.1">
    <property type="nucleotide sequence ID" value="NZ_JAXCLX010000001.1"/>
</dbReference>
<comment type="subcellular location">
    <subcellularLocation>
        <location evidence="1">Cytoplasm</location>
    </subcellularLocation>
</comment>
<dbReference type="PROSITE" id="PS00369">
    <property type="entry name" value="PTS_HPR_HIS"/>
    <property type="match status" value="1"/>
</dbReference>
<dbReference type="PROSITE" id="PS51350">
    <property type="entry name" value="PTS_HPR_DOM"/>
    <property type="match status" value="1"/>
</dbReference>
<evidence type="ECO:0000313" key="6">
    <source>
        <dbReference type="EMBL" id="MDY0870845.1"/>
    </source>
</evidence>
<evidence type="ECO:0000313" key="7">
    <source>
        <dbReference type="Proteomes" id="UP001271769"/>
    </source>
</evidence>
<comment type="caution">
    <text evidence="6">The sequence shown here is derived from an EMBL/GenBank/DDBJ whole genome shotgun (WGS) entry which is preliminary data.</text>
</comment>
<dbReference type="EMBL" id="JAXCLX010000001">
    <property type="protein sequence ID" value="MDY0870845.1"/>
    <property type="molecule type" value="Genomic_DNA"/>
</dbReference>